<proteinExistence type="predicted"/>
<evidence type="ECO:0000313" key="1">
    <source>
        <dbReference type="EMBL" id="SOC21356.1"/>
    </source>
</evidence>
<dbReference type="AlphaFoldDB" id="A0A285TKY2"/>
<gene>
    <name evidence="1" type="ORF">SAMN05428964_103383</name>
</gene>
<accession>A0A285TKY2</accession>
<name>A0A285TKY2_9PROT</name>
<dbReference type="EMBL" id="OBMM01000003">
    <property type="protein sequence ID" value="SOC21356.1"/>
    <property type="molecule type" value="Genomic_DNA"/>
</dbReference>
<dbReference type="Proteomes" id="UP000219068">
    <property type="component" value="Unassembled WGS sequence"/>
</dbReference>
<sequence length="259" mass="29147">MTRHTQITEKTTPYNAHTMVETVEVGHDLHAYRVTITWQAVNPGQTTVQPPDSEVVEGLASTADLPKLQAGFPLKDRNSFYLSQDVQDGVRKYGNSFLKAIEGDRELTFSNKVFTCLEKNPGSESNLFRRGLTGAVAPGVFHHLDGVAMPIPIYIPPEMYVFNDPHAIEEAYLTLSARDDVSFHLHHLYFLVDNPVAANMEEALCGDHFTWPVWHPDTAEFNRMLDICQKQGVDIYKCIPTILFEEDYFGLGAQSFALK</sequence>
<organism evidence="1 2">
    <name type="scientific">Thalassospira xiamenensis</name>
    <dbReference type="NCBI Taxonomy" id="220697"/>
    <lineage>
        <taxon>Bacteria</taxon>
        <taxon>Pseudomonadati</taxon>
        <taxon>Pseudomonadota</taxon>
        <taxon>Alphaproteobacteria</taxon>
        <taxon>Rhodospirillales</taxon>
        <taxon>Thalassospiraceae</taxon>
        <taxon>Thalassospira</taxon>
    </lineage>
</organism>
<reference evidence="1 2" key="1">
    <citation type="submission" date="2017-08" db="EMBL/GenBank/DDBJ databases">
        <authorList>
            <person name="de Groot N.N."/>
        </authorList>
    </citation>
    <scope>NUCLEOTIDE SEQUENCE [LARGE SCALE GENOMIC DNA]</scope>
    <source>
        <strain evidence="1 2">USBA 78</strain>
    </source>
</reference>
<evidence type="ECO:0000313" key="2">
    <source>
        <dbReference type="Proteomes" id="UP000219068"/>
    </source>
</evidence>
<protein>
    <submittedName>
        <fullName evidence="1">Uncharacterized protein</fullName>
    </submittedName>
</protein>
<dbReference type="RefSeq" id="WP_097052168.1">
    <property type="nucleotide sequence ID" value="NZ_OBMM01000003.1"/>
</dbReference>